<keyword evidence="1" id="KW-0347">Helicase</keyword>
<organism evidence="1 2">
    <name type="scientific">Vagococcus zengguangii</name>
    <dbReference type="NCBI Taxonomy" id="2571750"/>
    <lineage>
        <taxon>Bacteria</taxon>
        <taxon>Bacillati</taxon>
        <taxon>Bacillota</taxon>
        <taxon>Bacilli</taxon>
        <taxon>Lactobacillales</taxon>
        <taxon>Enterococcaceae</taxon>
        <taxon>Vagococcus</taxon>
    </lineage>
</organism>
<keyword evidence="2" id="KW-1185">Reference proteome</keyword>
<evidence type="ECO:0000313" key="1">
    <source>
        <dbReference type="EMBL" id="QCI86741.1"/>
    </source>
</evidence>
<keyword evidence="1" id="KW-0547">Nucleotide-binding</keyword>
<evidence type="ECO:0000313" key="2">
    <source>
        <dbReference type="Proteomes" id="UP000298615"/>
    </source>
</evidence>
<accession>A0A4D7CWP1</accession>
<gene>
    <name evidence="1" type="ORF">FA707_07075</name>
</gene>
<keyword evidence="1" id="KW-0378">Hydrolase</keyword>
<name>A0A4D7CWP1_9ENTE</name>
<dbReference type="KEGG" id="vao:FA707_07075"/>
<proteinExistence type="predicted"/>
<protein>
    <submittedName>
        <fullName evidence="1">Helicase</fullName>
    </submittedName>
</protein>
<dbReference type="Proteomes" id="UP000298615">
    <property type="component" value="Chromosome"/>
</dbReference>
<dbReference type="EMBL" id="CP039712">
    <property type="protein sequence ID" value="QCI86741.1"/>
    <property type="molecule type" value="Genomic_DNA"/>
</dbReference>
<keyword evidence="1" id="KW-0067">ATP-binding</keyword>
<dbReference type="RefSeq" id="WP_136953564.1">
    <property type="nucleotide sequence ID" value="NZ_CP039712.1"/>
</dbReference>
<sequence>MKIIQLTIGGMDKKQLTATLEEKQVSLNPLGHQLLEQLDDFKFWHEQTIRLVEVTVAELGLSQGGTLLEVFTSGIKKGFALCEVEIAALLSLEYNYLEDSTGLISTGKAPTNSVTIASKILIDTDDFPKGFYMRKIDNVCWLRGYTCDHLHVFAPEDRFMFLIN</sequence>
<dbReference type="GO" id="GO:0004386">
    <property type="term" value="F:helicase activity"/>
    <property type="evidence" value="ECO:0007669"/>
    <property type="project" value="UniProtKB-KW"/>
</dbReference>
<reference evidence="1 2" key="1">
    <citation type="submission" date="2019-04" db="EMBL/GenBank/DDBJ databases">
        <title>Vagococcus sp. nov., isolated from faeces of yaks (Bos grunniens).</title>
        <authorList>
            <person name="Ge Y."/>
        </authorList>
    </citation>
    <scope>NUCLEOTIDE SEQUENCE [LARGE SCALE GENOMIC DNA]</scope>
    <source>
        <strain evidence="1 2">MN-17</strain>
    </source>
</reference>
<dbReference type="AlphaFoldDB" id="A0A4D7CWP1"/>